<evidence type="ECO:0000256" key="2">
    <source>
        <dbReference type="ARBA" id="ARBA00022448"/>
    </source>
</evidence>
<dbReference type="Proteomes" id="UP000316167">
    <property type="component" value="Unassembled WGS sequence"/>
</dbReference>
<evidence type="ECO:0000313" key="13">
    <source>
        <dbReference type="Proteomes" id="UP000316167"/>
    </source>
</evidence>
<protein>
    <submittedName>
        <fullName evidence="12">ATP-binding cassette subfamily B protein</fullName>
    </submittedName>
</protein>
<keyword evidence="8 9" id="KW-0472">Membrane</keyword>
<name>A0A562SSU3_9BACT</name>
<dbReference type="AlphaFoldDB" id="A0A562SSU3"/>
<accession>A0A562SSU3</accession>
<dbReference type="GO" id="GO:0016887">
    <property type="term" value="F:ATP hydrolysis activity"/>
    <property type="evidence" value="ECO:0007669"/>
    <property type="project" value="InterPro"/>
</dbReference>
<comment type="caution">
    <text evidence="12">The sequence shown here is derived from an EMBL/GenBank/DDBJ whole genome shotgun (WGS) entry which is preliminary data.</text>
</comment>
<sequence>MQYLFPLYLCKRMKQLSHLNKYFWKYRWRLILGIVFIFISNYFAVLAPQVTGYIIDKVQAYLTGAAKEKIVQQNDWLVTITIGWIEQLKFSFTGIVALFGLVLLLFAILRGFFMFLMRQTIIVMSRHIEYDQKSEVFQHYLQLDTNFYKTHETGDLMSRMAEDVSRVRMYTGPAIMYLINLIALIWLSVYYMVKKNPELSLYVLAPLPILAIAIYYVNNIINKKSEEVQAKLSDLTTNAQQSYSGIRVIKSFVQEKAMLRFFEKNSEDYRTSATALYKVEAIYFPIMGLIISISTILVVLIGGLKYMNGQINFGDMAAFIMYLTMLAFPVSAIGWVASTIQRAAASQRRLNEFLLTTSTIPVTEAGVEIKLQGNIEFENVSFTYPHTGIRALNNFNLTIKKGEKIALIGRTGSGKSTIAQLLLRFYDPSTGVVRIDGTDIKDLALQAYRRQVSYVPQEVFLFSDSIANNIAFGGGNENEEAIKTAATSASVHRDIQTFPEQYQTIVGERGVTLSGGQKQRISIARALIKNPGLIILDDCLNAVDARTEKEILTHLSTYLEDKTAIVITHRIFSLLQFDRILVMDDGVIAEQGTHEELLQKQGLYADLYSRQQLEETVS</sequence>
<feature type="transmembrane region" description="Helical" evidence="9">
    <location>
        <begin position="92"/>
        <end position="116"/>
    </location>
</feature>
<evidence type="ECO:0000256" key="8">
    <source>
        <dbReference type="ARBA" id="ARBA00023136"/>
    </source>
</evidence>
<dbReference type="EMBL" id="VLLE01000003">
    <property type="protein sequence ID" value="TWI83860.1"/>
    <property type="molecule type" value="Genomic_DNA"/>
</dbReference>
<gene>
    <name evidence="12" type="ORF">IQ13_1979</name>
</gene>
<keyword evidence="5" id="KW-0547">Nucleotide-binding</keyword>
<evidence type="ECO:0000256" key="9">
    <source>
        <dbReference type="SAM" id="Phobius"/>
    </source>
</evidence>
<dbReference type="Pfam" id="PF00664">
    <property type="entry name" value="ABC_membrane"/>
    <property type="match status" value="1"/>
</dbReference>
<keyword evidence="4 9" id="KW-0812">Transmembrane</keyword>
<evidence type="ECO:0000259" key="11">
    <source>
        <dbReference type="PROSITE" id="PS50929"/>
    </source>
</evidence>
<dbReference type="InterPro" id="IPR036640">
    <property type="entry name" value="ABC1_TM_sf"/>
</dbReference>
<evidence type="ECO:0000259" key="10">
    <source>
        <dbReference type="PROSITE" id="PS50893"/>
    </source>
</evidence>
<evidence type="ECO:0000256" key="1">
    <source>
        <dbReference type="ARBA" id="ARBA00004651"/>
    </source>
</evidence>
<feature type="domain" description="ABC transmembrane type-1" evidence="11">
    <location>
        <begin position="31"/>
        <end position="342"/>
    </location>
</feature>
<feature type="domain" description="ABC transporter" evidence="10">
    <location>
        <begin position="375"/>
        <end position="610"/>
    </location>
</feature>
<dbReference type="SUPFAM" id="SSF52540">
    <property type="entry name" value="P-loop containing nucleoside triphosphate hydrolases"/>
    <property type="match status" value="1"/>
</dbReference>
<dbReference type="PROSITE" id="PS50893">
    <property type="entry name" value="ABC_TRANSPORTER_2"/>
    <property type="match status" value="1"/>
</dbReference>
<feature type="transmembrane region" description="Helical" evidence="9">
    <location>
        <begin position="282"/>
        <end position="304"/>
    </location>
</feature>
<feature type="transmembrane region" description="Helical" evidence="9">
    <location>
        <begin position="316"/>
        <end position="340"/>
    </location>
</feature>
<keyword evidence="2" id="KW-0813">Transport</keyword>
<dbReference type="PROSITE" id="PS50929">
    <property type="entry name" value="ABC_TM1F"/>
    <property type="match status" value="1"/>
</dbReference>
<evidence type="ECO:0000256" key="6">
    <source>
        <dbReference type="ARBA" id="ARBA00022840"/>
    </source>
</evidence>
<dbReference type="PROSITE" id="PS00211">
    <property type="entry name" value="ABC_TRANSPORTER_1"/>
    <property type="match status" value="1"/>
</dbReference>
<reference evidence="12 13" key="1">
    <citation type="journal article" date="2015" name="Stand. Genomic Sci.">
        <title>Genomic Encyclopedia of Bacterial and Archaeal Type Strains, Phase III: the genomes of soil and plant-associated and newly described type strains.</title>
        <authorList>
            <person name="Whitman W.B."/>
            <person name="Woyke T."/>
            <person name="Klenk H.P."/>
            <person name="Zhou Y."/>
            <person name="Lilburn T.G."/>
            <person name="Beck B.J."/>
            <person name="De Vos P."/>
            <person name="Vandamme P."/>
            <person name="Eisen J.A."/>
            <person name="Garrity G."/>
            <person name="Hugenholtz P."/>
            <person name="Kyrpides N.C."/>
        </authorList>
    </citation>
    <scope>NUCLEOTIDE SEQUENCE [LARGE SCALE GENOMIC DNA]</scope>
    <source>
        <strain evidence="12 13">CGMCC 1.7271</strain>
    </source>
</reference>
<evidence type="ECO:0000256" key="5">
    <source>
        <dbReference type="ARBA" id="ARBA00022741"/>
    </source>
</evidence>
<dbReference type="Pfam" id="PF00005">
    <property type="entry name" value="ABC_tran"/>
    <property type="match status" value="1"/>
</dbReference>
<dbReference type="SMART" id="SM00382">
    <property type="entry name" value="AAA"/>
    <property type="match status" value="1"/>
</dbReference>
<dbReference type="SUPFAM" id="SSF90123">
    <property type="entry name" value="ABC transporter transmembrane region"/>
    <property type="match status" value="1"/>
</dbReference>
<dbReference type="Gene3D" id="1.20.1560.10">
    <property type="entry name" value="ABC transporter type 1, transmembrane domain"/>
    <property type="match status" value="1"/>
</dbReference>
<dbReference type="InterPro" id="IPR027417">
    <property type="entry name" value="P-loop_NTPase"/>
</dbReference>
<organism evidence="12 13">
    <name type="scientific">Lacibacter cauensis</name>
    <dbReference type="NCBI Taxonomy" id="510947"/>
    <lineage>
        <taxon>Bacteria</taxon>
        <taxon>Pseudomonadati</taxon>
        <taxon>Bacteroidota</taxon>
        <taxon>Chitinophagia</taxon>
        <taxon>Chitinophagales</taxon>
        <taxon>Chitinophagaceae</taxon>
        <taxon>Lacibacter</taxon>
    </lineage>
</organism>
<dbReference type="GO" id="GO:0015421">
    <property type="term" value="F:ABC-type oligopeptide transporter activity"/>
    <property type="evidence" value="ECO:0007669"/>
    <property type="project" value="TreeGrafter"/>
</dbReference>
<evidence type="ECO:0000256" key="7">
    <source>
        <dbReference type="ARBA" id="ARBA00022989"/>
    </source>
</evidence>
<keyword evidence="13" id="KW-1185">Reference proteome</keyword>
<evidence type="ECO:0000313" key="12">
    <source>
        <dbReference type="EMBL" id="TWI83860.1"/>
    </source>
</evidence>
<dbReference type="PANTHER" id="PTHR43394">
    <property type="entry name" value="ATP-DEPENDENT PERMEASE MDL1, MITOCHONDRIAL"/>
    <property type="match status" value="1"/>
</dbReference>
<keyword evidence="3" id="KW-1003">Cell membrane</keyword>
<feature type="transmembrane region" description="Helical" evidence="9">
    <location>
        <begin position="199"/>
        <end position="217"/>
    </location>
</feature>
<evidence type="ECO:0000256" key="3">
    <source>
        <dbReference type="ARBA" id="ARBA00022475"/>
    </source>
</evidence>
<feature type="transmembrane region" description="Helical" evidence="9">
    <location>
        <begin position="30"/>
        <end position="55"/>
    </location>
</feature>
<evidence type="ECO:0000256" key="4">
    <source>
        <dbReference type="ARBA" id="ARBA00022692"/>
    </source>
</evidence>
<keyword evidence="7 9" id="KW-1133">Transmembrane helix</keyword>
<keyword evidence="6 12" id="KW-0067">ATP-binding</keyword>
<feature type="transmembrane region" description="Helical" evidence="9">
    <location>
        <begin position="174"/>
        <end position="193"/>
    </location>
</feature>
<dbReference type="GO" id="GO:0005524">
    <property type="term" value="F:ATP binding"/>
    <property type="evidence" value="ECO:0007669"/>
    <property type="project" value="UniProtKB-KW"/>
</dbReference>
<dbReference type="InterPro" id="IPR039421">
    <property type="entry name" value="Type_1_exporter"/>
</dbReference>
<dbReference type="GO" id="GO:0005886">
    <property type="term" value="C:plasma membrane"/>
    <property type="evidence" value="ECO:0007669"/>
    <property type="project" value="UniProtKB-SubCell"/>
</dbReference>
<comment type="subcellular location">
    <subcellularLocation>
        <location evidence="1">Cell membrane</location>
        <topology evidence="1">Multi-pass membrane protein</topology>
    </subcellularLocation>
</comment>
<proteinExistence type="predicted"/>
<dbReference type="InterPro" id="IPR017871">
    <property type="entry name" value="ABC_transporter-like_CS"/>
</dbReference>
<dbReference type="PANTHER" id="PTHR43394:SF1">
    <property type="entry name" value="ATP-BINDING CASSETTE SUB-FAMILY B MEMBER 10, MITOCHONDRIAL"/>
    <property type="match status" value="1"/>
</dbReference>
<dbReference type="Gene3D" id="3.40.50.300">
    <property type="entry name" value="P-loop containing nucleotide triphosphate hydrolases"/>
    <property type="match status" value="1"/>
</dbReference>
<dbReference type="InterPro" id="IPR003593">
    <property type="entry name" value="AAA+_ATPase"/>
</dbReference>
<dbReference type="InterPro" id="IPR011527">
    <property type="entry name" value="ABC1_TM_dom"/>
</dbReference>
<dbReference type="InterPro" id="IPR003439">
    <property type="entry name" value="ABC_transporter-like_ATP-bd"/>
</dbReference>
<dbReference type="CDD" id="cd18541">
    <property type="entry name" value="ABC_6TM_TmrB_like"/>
    <property type="match status" value="1"/>
</dbReference>
<dbReference type="FunFam" id="3.40.50.300:FF:000221">
    <property type="entry name" value="Multidrug ABC transporter ATP-binding protein"/>
    <property type="match status" value="1"/>
</dbReference>